<proteinExistence type="predicted"/>
<name>A0A016VMX6_9BILA</name>
<dbReference type="OrthoDB" id="5869208at2759"/>
<protein>
    <submittedName>
        <fullName evidence="1">Uncharacterized protein</fullName>
    </submittedName>
</protein>
<evidence type="ECO:0000313" key="1">
    <source>
        <dbReference type="EMBL" id="EYC28093.1"/>
    </source>
</evidence>
<comment type="caution">
    <text evidence="1">The sequence shown here is derived from an EMBL/GenBank/DDBJ whole genome shotgun (WGS) entry which is preliminary data.</text>
</comment>
<organism evidence="1 2">
    <name type="scientific">Ancylostoma ceylanicum</name>
    <dbReference type="NCBI Taxonomy" id="53326"/>
    <lineage>
        <taxon>Eukaryota</taxon>
        <taxon>Metazoa</taxon>
        <taxon>Ecdysozoa</taxon>
        <taxon>Nematoda</taxon>
        <taxon>Chromadorea</taxon>
        <taxon>Rhabditida</taxon>
        <taxon>Rhabditina</taxon>
        <taxon>Rhabditomorpha</taxon>
        <taxon>Strongyloidea</taxon>
        <taxon>Ancylostomatidae</taxon>
        <taxon>Ancylostomatinae</taxon>
        <taxon>Ancylostoma</taxon>
    </lineage>
</organism>
<evidence type="ECO:0000313" key="2">
    <source>
        <dbReference type="Proteomes" id="UP000024635"/>
    </source>
</evidence>
<dbReference type="Proteomes" id="UP000024635">
    <property type="component" value="Unassembled WGS sequence"/>
</dbReference>
<dbReference type="AlphaFoldDB" id="A0A016VMX6"/>
<gene>
    <name evidence="1" type="primary">Acey_s0008.g333</name>
    <name evidence="1" type="ORF">Y032_0008g333</name>
</gene>
<keyword evidence="2" id="KW-1185">Reference proteome</keyword>
<reference evidence="2" key="1">
    <citation type="journal article" date="2015" name="Nat. Genet.">
        <title>The genome and transcriptome of the zoonotic hookworm Ancylostoma ceylanicum identify infection-specific gene families.</title>
        <authorList>
            <person name="Schwarz E.M."/>
            <person name="Hu Y."/>
            <person name="Antoshechkin I."/>
            <person name="Miller M.M."/>
            <person name="Sternberg P.W."/>
            <person name="Aroian R.V."/>
        </authorList>
    </citation>
    <scope>NUCLEOTIDE SEQUENCE</scope>
    <source>
        <strain evidence="2">HY135</strain>
    </source>
</reference>
<dbReference type="EMBL" id="JARK01001344">
    <property type="protein sequence ID" value="EYC28093.1"/>
    <property type="molecule type" value="Genomic_DNA"/>
</dbReference>
<accession>A0A016VMX6</accession>
<sequence>MRLDPNASHIEQLVANACCGRALQEDLQKHRRKKILETAEGRKSLKKCRRDLRDHNIPLTALLNEEGIVTSSRREMEAITERFYTNLFRSSVPVVNPNIVMKHLGFFPQKSALRSKA</sequence>